<proteinExistence type="predicted"/>
<evidence type="ECO:0000313" key="2">
    <source>
        <dbReference type="EMBL" id="KAJ8428425.1"/>
    </source>
</evidence>
<dbReference type="Proteomes" id="UP001153076">
    <property type="component" value="Unassembled WGS sequence"/>
</dbReference>
<organism evidence="2 3">
    <name type="scientific">Carnegiea gigantea</name>
    <dbReference type="NCBI Taxonomy" id="171969"/>
    <lineage>
        <taxon>Eukaryota</taxon>
        <taxon>Viridiplantae</taxon>
        <taxon>Streptophyta</taxon>
        <taxon>Embryophyta</taxon>
        <taxon>Tracheophyta</taxon>
        <taxon>Spermatophyta</taxon>
        <taxon>Magnoliopsida</taxon>
        <taxon>eudicotyledons</taxon>
        <taxon>Gunneridae</taxon>
        <taxon>Pentapetalae</taxon>
        <taxon>Caryophyllales</taxon>
        <taxon>Cactineae</taxon>
        <taxon>Cactaceae</taxon>
        <taxon>Cactoideae</taxon>
        <taxon>Echinocereeae</taxon>
        <taxon>Carnegiea</taxon>
    </lineage>
</organism>
<protein>
    <submittedName>
        <fullName evidence="2">Uncharacterized protein</fullName>
    </submittedName>
</protein>
<evidence type="ECO:0000256" key="1">
    <source>
        <dbReference type="SAM" id="MobiDB-lite"/>
    </source>
</evidence>
<evidence type="ECO:0000313" key="3">
    <source>
        <dbReference type="Proteomes" id="UP001153076"/>
    </source>
</evidence>
<feature type="compositionally biased region" description="Basic residues" evidence="1">
    <location>
        <begin position="242"/>
        <end position="259"/>
    </location>
</feature>
<dbReference type="EMBL" id="JAKOGI010001007">
    <property type="protein sequence ID" value="KAJ8428425.1"/>
    <property type="molecule type" value="Genomic_DNA"/>
</dbReference>
<gene>
    <name evidence="2" type="ORF">Cgig2_003127</name>
</gene>
<dbReference type="AlphaFoldDB" id="A0A9Q1GXJ5"/>
<reference evidence="2" key="1">
    <citation type="submission" date="2022-04" db="EMBL/GenBank/DDBJ databases">
        <title>Carnegiea gigantea Genome sequencing and assembly v2.</title>
        <authorList>
            <person name="Copetti D."/>
            <person name="Sanderson M.J."/>
            <person name="Burquez A."/>
            <person name="Wojciechowski M.F."/>
        </authorList>
    </citation>
    <scope>NUCLEOTIDE SEQUENCE</scope>
    <source>
        <strain evidence="2">SGP5-SGP5p</strain>
        <tissue evidence="2">Aerial part</tissue>
    </source>
</reference>
<comment type="caution">
    <text evidence="2">The sequence shown here is derived from an EMBL/GenBank/DDBJ whole genome shotgun (WGS) entry which is preliminary data.</text>
</comment>
<keyword evidence="3" id="KW-1185">Reference proteome</keyword>
<sequence>MSTPLPMPSNTERNRHDTHLAPGFDAIQLSPNGRASVEVADVSISFASSLHRRRAQILHGYSMAPGTETVLVCMEAWQSLVCSLKAASDENSFGGDAALIPPETGLGLFLWSVSQYIIPAPKTKPPWPSPFGVSRTSGDPRSMLSSCRISCSNSPSSSSLINSSRTPRFAVVTCNFGLIAGLSSSRVSGAARLAANPPIVLSVSPESPAPPPSTMLPFSASVVYRLARSLEDEDKDEEEEKKKKKKDKMSTRKKKKMERRIHSTNFHFKWKPILSMISP</sequence>
<accession>A0A9Q1GXJ5</accession>
<feature type="region of interest" description="Disordered" evidence="1">
    <location>
        <begin position="230"/>
        <end position="263"/>
    </location>
</feature>
<name>A0A9Q1GXJ5_9CARY</name>